<dbReference type="EMBL" id="VSSQ01055885">
    <property type="protein sequence ID" value="MPN09761.1"/>
    <property type="molecule type" value="Genomic_DNA"/>
</dbReference>
<proteinExistence type="predicted"/>
<reference evidence="1" key="1">
    <citation type="submission" date="2019-08" db="EMBL/GenBank/DDBJ databases">
        <authorList>
            <person name="Kucharzyk K."/>
            <person name="Murdoch R.W."/>
            <person name="Higgins S."/>
            <person name="Loffler F."/>
        </authorList>
    </citation>
    <scope>NUCLEOTIDE SEQUENCE</scope>
</reference>
<protein>
    <submittedName>
        <fullName evidence="1">Uncharacterized protein</fullName>
    </submittedName>
</protein>
<evidence type="ECO:0000313" key="1">
    <source>
        <dbReference type="EMBL" id="MPN09761.1"/>
    </source>
</evidence>
<accession>A0A645F671</accession>
<organism evidence="1">
    <name type="scientific">bioreactor metagenome</name>
    <dbReference type="NCBI Taxonomy" id="1076179"/>
    <lineage>
        <taxon>unclassified sequences</taxon>
        <taxon>metagenomes</taxon>
        <taxon>ecological metagenomes</taxon>
    </lineage>
</organism>
<sequence length="74" mass="8630">MHFFVFHNVDREVHVLHIHECNRRVVVHKIIQFLGSETETGDRSVQVGSFIFVIHHVIQDQVHDSVAQHFGMDS</sequence>
<name>A0A645F671_9ZZZZ</name>
<comment type="caution">
    <text evidence="1">The sequence shown here is derived from an EMBL/GenBank/DDBJ whole genome shotgun (WGS) entry which is preliminary data.</text>
</comment>
<gene>
    <name evidence="1" type="ORF">SDC9_157053</name>
</gene>
<dbReference type="AlphaFoldDB" id="A0A645F671"/>